<feature type="domain" description="Glutamine amidotransferase" evidence="13">
    <location>
        <begin position="4"/>
        <end position="199"/>
    </location>
</feature>
<dbReference type="SUPFAM" id="SSF52317">
    <property type="entry name" value="Class I glutamine amidotransferase-like"/>
    <property type="match status" value="1"/>
</dbReference>
<comment type="pathway">
    <text evidence="1 11">Amino-acid biosynthesis; L-histidine biosynthesis; L-histidine from 5-phospho-alpha-D-ribose 1-diphosphate: step 5/9.</text>
</comment>
<evidence type="ECO:0000256" key="11">
    <source>
        <dbReference type="HAMAP-Rule" id="MF_00278"/>
    </source>
</evidence>
<dbReference type="PIRSF" id="PIRSF000495">
    <property type="entry name" value="Amidotransf_hisH"/>
    <property type="match status" value="1"/>
</dbReference>
<gene>
    <name evidence="11" type="primary">hisH</name>
    <name evidence="14" type="ORF">SAMN05216219_0126</name>
</gene>
<comment type="function">
    <text evidence="8 11">IGPS catalyzes the conversion of PRFAR and glutamine to IGP, AICAR and glutamate. The HisH subunit catalyzes the hydrolysis of glutamine to glutamate and ammonia as part of the synthesis of IGP and AICAR. The resulting ammonia molecule is channeled to the active site of HisF.</text>
</comment>
<proteinExistence type="inferred from homology"/>
<dbReference type="PANTHER" id="PTHR42701:SF1">
    <property type="entry name" value="IMIDAZOLE GLYCEROL PHOSPHATE SYNTHASE SUBUNIT HISH"/>
    <property type="match status" value="1"/>
</dbReference>
<dbReference type="CDD" id="cd01748">
    <property type="entry name" value="GATase1_IGP_Synthase"/>
    <property type="match status" value="1"/>
</dbReference>
<dbReference type="InterPro" id="IPR010139">
    <property type="entry name" value="Imidazole-glycPsynth_HisH"/>
</dbReference>
<evidence type="ECO:0000259" key="13">
    <source>
        <dbReference type="Pfam" id="PF00117"/>
    </source>
</evidence>
<organism evidence="14 15">
    <name type="scientific">Mycetocola miduiensis</name>
    <dbReference type="NCBI Taxonomy" id="995034"/>
    <lineage>
        <taxon>Bacteria</taxon>
        <taxon>Bacillati</taxon>
        <taxon>Actinomycetota</taxon>
        <taxon>Actinomycetes</taxon>
        <taxon>Micrococcales</taxon>
        <taxon>Microbacteriaceae</taxon>
        <taxon>Mycetocola</taxon>
    </lineage>
</organism>
<evidence type="ECO:0000256" key="1">
    <source>
        <dbReference type="ARBA" id="ARBA00005091"/>
    </source>
</evidence>
<dbReference type="EC" id="3.5.1.2" evidence="11"/>
<evidence type="ECO:0000256" key="3">
    <source>
        <dbReference type="ARBA" id="ARBA00022605"/>
    </source>
</evidence>
<keyword evidence="4 11" id="KW-0378">Hydrolase</keyword>
<dbReference type="PROSITE" id="PS51273">
    <property type="entry name" value="GATASE_TYPE_1"/>
    <property type="match status" value="1"/>
</dbReference>
<dbReference type="GO" id="GO:0016829">
    <property type="term" value="F:lyase activity"/>
    <property type="evidence" value="ECO:0007669"/>
    <property type="project" value="UniProtKB-KW"/>
</dbReference>
<dbReference type="EC" id="4.3.2.10" evidence="11"/>
<dbReference type="Pfam" id="PF00117">
    <property type="entry name" value="GATase"/>
    <property type="match status" value="1"/>
</dbReference>
<comment type="catalytic activity">
    <reaction evidence="10 11">
        <text>L-glutamine + H2O = L-glutamate + NH4(+)</text>
        <dbReference type="Rhea" id="RHEA:15889"/>
        <dbReference type="ChEBI" id="CHEBI:15377"/>
        <dbReference type="ChEBI" id="CHEBI:28938"/>
        <dbReference type="ChEBI" id="CHEBI:29985"/>
        <dbReference type="ChEBI" id="CHEBI:58359"/>
        <dbReference type="EC" id="3.5.1.2"/>
    </reaction>
</comment>
<comment type="subunit">
    <text evidence="2 11">Heterodimer of HisH and HisF.</text>
</comment>
<protein>
    <recommendedName>
        <fullName evidence="11">Imidazole glycerol phosphate synthase subunit HisH</fullName>
        <ecNumber evidence="11">4.3.2.10</ecNumber>
    </recommendedName>
    <alternativeName>
        <fullName evidence="11">IGP synthase glutaminase subunit</fullName>
        <ecNumber evidence="11">3.5.1.2</ecNumber>
    </alternativeName>
    <alternativeName>
        <fullName evidence="11">IGP synthase subunit HisH</fullName>
    </alternativeName>
    <alternativeName>
        <fullName evidence="11">ImGP synthase subunit HisH</fullName>
        <shortName evidence="11">IGPS subunit HisH</shortName>
    </alternativeName>
</protein>
<name>A0A1I4YCS6_9MICO</name>
<evidence type="ECO:0000256" key="9">
    <source>
        <dbReference type="ARBA" id="ARBA00047838"/>
    </source>
</evidence>
<keyword evidence="11" id="KW-0963">Cytoplasm</keyword>
<accession>A0A1I4YCS6</accession>
<dbReference type="GO" id="GO:0004359">
    <property type="term" value="F:glutaminase activity"/>
    <property type="evidence" value="ECO:0007669"/>
    <property type="project" value="UniProtKB-EC"/>
</dbReference>
<evidence type="ECO:0000256" key="12">
    <source>
        <dbReference type="PIRSR" id="PIRSR000495-1"/>
    </source>
</evidence>
<keyword evidence="15" id="KW-1185">Reference proteome</keyword>
<dbReference type="HAMAP" id="MF_00278">
    <property type="entry name" value="HisH"/>
    <property type="match status" value="1"/>
</dbReference>
<keyword evidence="6 11" id="KW-0368">Histidine biosynthesis</keyword>
<comment type="catalytic activity">
    <reaction evidence="9 11">
        <text>5-[(5-phospho-1-deoxy-D-ribulos-1-ylimino)methylamino]-1-(5-phospho-beta-D-ribosyl)imidazole-4-carboxamide + L-glutamine = D-erythro-1-(imidazol-4-yl)glycerol 3-phosphate + 5-amino-1-(5-phospho-beta-D-ribosyl)imidazole-4-carboxamide + L-glutamate + H(+)</text>
        <dbReference type="Rhea" id="RHEA:24793"/>
        <dbReference type="ChEBI" id="CHEBI:15378"/>
        <dbReference type="ChEBI" id="CHEBI:29985"/>
        <dbReference type="ChEBI" id="CHEBI:58278"/>
        <dbReference type="ChEBI" id="CHEBI:58359"/>
        <dbReference type="ChEBI" id="CHEBI:58475"/>
        <dbReference type="ChEBI" id="CHEBI:58525"/>
        <dbReference type="EC" id="4.3.2.10"/>
    </reaction>
</comment>
<sequence>MIGVLDYGVGNLGSVLNMLRHIDVKATTIRTPDQLTEVTKLLLPGVGSFDHAIEKLDALDLAEPIRGYARSGGTILGICLGMQLLLDSSEEGQRQGLGLIPGRSKRFSFAPEAKRRVPHMGWNAVIPRAENPLLAGLETDNRFYFVHSYHAVCENDTDIFGETEYGEMFPSMIGRGNVFGAQFHPEKSHRYGMDLLRNFAGFRA</sequence>
<keyword evidence="14" id="KW-0808">Transferase</keyword>
<dbReference type="AlphaFoldDB" id="A0A1I4YCS6"/>
<evidence type="ECO:0000256" key="2">
    <source>
        <dbReference type="ARBA" id="ARBA00011152"/>
    </source>
</evidence>
<dbReference type="OrthoDB" id="9807137at2"/>
<evidence type="ECO:0000256" key="8">
    <source>
        <dbReference type="ARBA" id="ARBA00025299"/>
    </source>
</evidence>
<feature type="active site" description="Nucleophile" evidence="11 12">
    <location>
        <position position="79"/>
    </location>
</feature>
<evidence type="ECO:0000313" key="15">
    <source>
        <dbReference type="Proteomes" id="UP000198867"/>
    </source>
</evidence>
<keyword evidence="3 11" id="KW-0028">Amino-acid biosynthesis</keyword>
<evidence type="ECO:0000256" key="4">
    <source>
        <dbReference type="ARBA" id="ARBA00022801"/>
    </source>
</evidence>
<dbReference type="STRING" id="995034.SAMN05216219_0126"/>
<feature type="active site" evidence="11 12">
    <location>
        <position position="184"/>
    </location>
</feature>
<dbReference type="UniPathway" id="UPA00031">
    <property type="reaction ID" value="UER00010"/>
</dbReference>
<dbReference type="InterPro" id="IPR029062">
    <property type="entry name" value="Class_I_gatase-like"/>
</dbReference>
<dbReference type="GO" id="GO:0000105">
    <property type="term" value="P:L-histidine biosynthetic process"/>
    <property type="evidence" value="ECO:0007669"/>
    <property type="project" value="UniProtKB-UniRule"/>
</dbReference>
<dbReference type="Proteomes" id="UP000198867">
    <property type="component" value="Unassembled WGS sequence"/>
</dbReference>
<reference evidence="15" key="1">
    <citation type="submission" date="2016-10" db="EMBL/GenBank/DDBJ databases">
        <authorList>
            <person name="Varghese N."/>
            <person name="Submissions S."/>
        </authorList>
    </citation>
    <scope>NUCLEOTIDE SEQUENCE [LARGE SCALE GENOMIC DNA]</scope>
    <source>
        <strain evidence="15">CGMCC 1.11101</strain>
    </source>
</reference>
<evidence type="ECO:0000256" key="10">
    <source>
        <dbReference type="ARBA" id="ARBA00049534"/>
    </source>
</evidence>
<feature type="active site" evidence="11 12">
    <location>
        <position position="186"/>
    </location>
</feature>
<comment type="subcellular location">
    <subcellularLocation>
        <location evidence="11">Cytoplasm</location>
    </subcellularLocation>
</comment>
<dbReference type="EMBL" id="FOVM01000001">
    <property type="protein sequence ID" value="SFN35881.1"/>
    <property type="molecule type" value="Genomic_DNA"/>
</dbReference>
<evidence type="ECO:0000256" key="5">
    <source>
        <dbReference type="ARBA" id="ARBA00022962"/>
    </source>
</evidence>
<evidence type="ECO:0000256" key="6">
    <source>
        <dbReference type="ARBA" id="ARBA00023102"/>
    </source>
</evidence>
<evidence type="ECO:0000256" key="7">
    <source>
        <dbReference type="ARBA" id="ARBA00023239"/>
    </source>
</evidence>
<evidence type="ECO:0000313" key="14">
    <source>
        <dbReference type="EMBL" id="SFN35881.1"/>
    </source>
</evidence>
<dbReference type="GO" id="GO:0005737">
    <property type="term" value="C:cytoplasm"/>
    <property type="evidence" value="ECO:0007669"/>
    <property type="project" value="UniProtKB-SubCell"/>
</dbReference>
<keyword evidence="7 11" id="KW-0456">Lyase</keyword>
<keyword evidence="5 11" id="KW-0315">Glutamine amidotransferase</keyword>
<dbReference type="Gene3D" id="3.40.50.880">
    <property type="match status" value="1"/>
</dbReference>
<dbReference type="NCBIfam" id="TIGR01855">
    <property type="entry name" value="IMP_synth_hisH"/>
    <property type="match status" value="1"/>
</dbReference>
<dbReference type="PROSITE" id="PS51274">
    <property type="entry name" value="GATASE_COBBQ"/>
    <property type="match status" value="1"/>
</dbReference>
<dbReference type="GO" id="GO:0000107">
    <property type="term" value="F:imidazoleglycerol-phosphate synthase activity"/>
    <property type="evidence" value="ECO:0007669"/>
    <property type="project" value="UniProtKB-UniRule"/>
</dbReference>
<dbReference type="PANTHER" id="PTHR42701">
    <property type="entry name" value="IMIDAZOLE GLYCEROL PHOSPHATE SYNTHASE SUBUNIT HISH"/>
    <property type="match status" value="1"/>
</dbReference>
<dbReference type="InterPro" id="IPR017926">
    <property type="entry name" value="GATASE"/>
</dbReference>